<evidence type="ECO:0000256" key="1">
    <source>
        <dbReference type="ARBA" id="ARBA00008532"/>
    </source>
</evidence>
<protein>
    <submittedName>
        <fullName evidence="3">Dimethylarginine dimethylaminohydrolase family protein</fullName>
    </submittedName>
</protein>
<dbReference type="Proteomes" id="UP001596230">
    <property type="component" value="Unassembled WGS sequence"/>
</dbReference>
<dbReference type="RefSeq" id="WP_212713141.1">
    <property type="nucleotide sequence ID" value="NZ_JBHSUB010000015.1"/>
</dbReference>
<evidence type="ECO:0000313" key="3">
    <source>
        <dbReference type="EMBL" id="MFC6379043.1"/>
    </source>
</evidence>
<keyword evidence="4" id="KW-1185">Reference proteome</keyword>
<gene>
    <name evidence="3" type="ORF">ACFP9W_13375</name>
</gene>
<dbReference type="PANTHER" id="PTHR12737:SF9">
    <property type="entry name" value="DIMETHYLARGININASE"/>
    <property type="match status" value="1"/>
</dbReference>
<reference evidence="4" key="1">
    <citation type="journal article" date="2019" name="Int. J. Syst. Evol. Microbiol.">
        <title>The Global Catalogue of Microorganisms (GCM) 10K type strain sequencing project: providing services to taxonomists for standard genome sequencing and annotation.</title>
        <authorList>
            <consortium name="The Broad Institute Genomics Platform"/>
            <consortium name="The Broad Institute Genome Sequencing Center for Infectious Disease"/>
            <person name="Wu L."/>
            <person name="Ma J."/>
        </authorList>
    </citation>
    <scope>NUCLEOTIDE SEQUENCE [LARGE SCALE GENOMIC DNA]</scope>
    <source>
        <strain evidence="4">CGMCC 1.18518</strain>
    </source>
</reference>
<keyword evidence="2" id="KW-0378">Hydrolase</keyword>
<organism evidence="3 4">
    <name type="scientific">Tatumella terrea</name>
    <dbReference type="NCBI Taxonomy" id="419007"/>
    <lineage>
        <taxon>Bacteria</taxon>
        <taxon>Pseudomonadati</taxon>
        <taxon>Pseudomonadota</taxon>
        <taxon>Gammaproteobacteria</taxon>
        <taxon>Enterobacterales</taxon>
        <taxon>Erwiniaceae</taxon>
        <taxon>Tatumella</taxon>
    </lineage>
</organism>
<dbReference type="SUPFAM" id="SSF55909">
    <property type="entry name" value="Pentein"/>
    <property type="match status" value="1"/>
</dbReference>
<dbReference type="Gene3D" id="3.75.10.10">
    <property type="entry name" value="L-arginine/glycine Amidinotransferase, Chain A"/>
    <property type="match status" value="1"/>
</dbReference>
<comment type="caution">
    <text evidence="3">The sequence shown here is derived from an EMBL/GenBank/DDBJ whole genome shotgun (WGS) entry which is preliminary data.</text>
</comment>
<dbReference type="EMBL" id="JBHSUB010000015">
    <property type="protein sequence ID" value="MFC6379043.1"/>
    <property type="molecule type" value="Genomic_DNA"/>
</dbReference>
<dbReference type="PANTHER" id="PTHR12737">
    <property type="entry name" value="DIMETHYLARGININE DIMETHYLAMINOHYDROLASE"/>
    <property type="match status" value="1"/>
</dbReference>
<evidence type="ECO:0000256" key="2">
    <source>
        <dbReference type="ARBA" id="ARBA00022801"/>
    </source>
</evidence>
<evidence type="ECO:0000313" key="4">
    <source>
        <dbReference type="Proteomes" id="UP001596230"/>
    </source>
</evidence>
<proteinExistence type="inferred from homology"/>
<comment type="similarity">
    <text evidence="1">Belongs to the DDAH family.</text>
</comment>
<sequence>MKFTQVITRLPALNCAEGQTTADDGRPDSGKTRQQFFRYIEIMLELGIRVTILPAEPDFPDAHFVEDPAVILPELAIITHSGVLSRQGEGALLAPELEKYRPLYVMSDKGQLDGGDVLLADKHFFIGMTRRTNMAGLDEFATVVAPLGYRVTPVAVDSGLHLKSVVNYIGQNTLLMTSAYEALPAFAGFRRLVIPDDEAYAGNTLLINGTLVMPEGYPVTREILRQTGMPVVTLDTSEFKRMDGSLSCLSLRF</sequence>
<dbReference type="InterPro" id="IPR033199">
    <property type="entry name" value="DDAH-like"/>
</dbReference>
<name>A0ABW1W2Y6_9GAMM</name>
<accession>A0ABW1W2Y6</accession>